<protein>
    <submittedName>
        <fullName evidence="1">Uncharacterized protein</fullName>
    </submittedName>
</protein>
<dbReference type="InterPro" id="IPR007216">
    <property type="entry name" value="CNOT9"/>
</dbReference>
<dbReference type="PANTHER" id="PTHR12262">
    <property type="entry name" value="CCR4-NOT TRANSCRIPTION COMPLEX SUBUNIT 9"/>
    <property type="match status" value="1"/>
</dbReference>
<comment type="caution">
    <text evidence="1">The sequence shown here is derived from an EMBL/GenBank/DDBJ whole genome shotgun (WGS) entry which is preliminary data.</text>
</comment>
<name>A0A835PVG7_VANPL</name>
<sequence length="405" mass="46146">MAYTGSGFNDLLQQEEPVEERSLNLLEDSKIDQAFAEAKEKKKGGKKHKVKWMRRPMVMPESILEILDEDLRENAVRYLSNFLVEKREEDPVNYDRAGILLYFSCSTMPALLQEIVGFYRKMSRETLNVRSIKRLANVLTLFQCIAVNSGTRQEFIDACIPDYLIPLIQHNCTIEVYDNIHAIALSVIGILCQAREPYVIEWAINSKVIELCLTVVATANELCKVLDMADCYAYPGSHIARQVWDFLHLQSQMQPLDRTDEDVGRFEDPDFSPRLLFHIIRCYIMLCSHERGCAIVVQRIPVALINGSFYQMFEEFPIVGGLLKQLLLYVDKASEGCLPRRRVHMLVQEDAACEFDICRSPDSVSSRAVPLGSIDVGQGNFSSLPFTTSPLSNVLFGRNGYYMLF</sequence>
<evidence type="ECO:0000313" key="1">
    <source>
        <dbReference type="EMBL" id="KAG0459196.1"/>
    </source>
</evidence>
<evidence type="ECO:0000313" key="2">
    <source>
        <dbReference type="Proteomes" id="UP000639772"/>
    </source>
</evidence>
<dbReference type="GO" id="GO:0006402">
    <property type="term" value="P:mRNA catabolic process"/>
    <property type="evidence" value="ECO:0007669"/>
    <property type="project" value="InterPro"/>
</dbReference>
<dbReference type="AlphaFoldDB" id="A0A835PVG7"/>
<dbReference type="Pfam" id="PF04078">
    <property type="entry name" value="Rcd1"/>
    <property type="match status" value="2"/>
</dbReference>
<dbReference type="InterPro" id="IPR011989">
    <property type="entry name" value="ARM-like"/>
</dbReference>
<dbReference type="GO" id="GO:0030014">
    <property type="term" value="C:CCR4-NOT complex"/>
    <property type="evidence" value="ECO:0007669"/>
    <property type="project" value="InterPro"/>
</dbReference>
<dbReference type="EMBL" id="JADCNM010000012">
    <property type="protein sequence ID" value="KAG0459196.1"/>
    <property type="molecule type" value="Genomic_DNA"/>
</dbReference>
<dbReference type="OrthoDB" id="2012683at2759"/>
<gene>
    <name evidence="1" type="ORF">HPP92_022324</name>
</gene>
<organism evidence="1 2">
    <name type="scientific">Vanilla planifolia</name>
    <name type="common">Vanilla</name>
    <dbReference type="NCBI Taxonomy" id="51239"/>
    <lineage>
        <taxon>Eukaryota</taxon>
        <taxon>Viridiplantae</taxon>
        <taxon>Streptophyta</taxon>
        <taxon>Embryophyta</taxon>
        <taxon>Tracheophyta</taxon>
        <taxon>Spermatophyta</taxon>
        <taxon>Magnoliopsida</taxon>
        <taxon>Liliopsida</taxon>
        <taxon>Asparagales</taxon>
        <taxon>Orchidaceae</taxon>
        <taxon>Vanilloideae</taxon>
        <taxon>Vanilleae</taxon>
        <taxon>Vanilla</taxon>
    </lineage>
</organism>
<reference evidence="1 2" key="1">
    <citation type="journal article" date="2020" name="Nat. Food">
        <title>A phased Vanilla planifolia genome enables genetic improvement of flavour and production.</title>
        <authorList>
            <person name="Hasing T."/>
            <person name="Tang H."/>
            <person name="Brym M."/>
            <person name="Khazi F."/>
            <person name="Huang T."/>
            <person name="Chambers A.H."/>
        </authorList>
    </citation>
    <scope>NUCLEOTIDE SEQUENCE [LARGE SCALE GENOMIC DNA]</scope>
    <source>
        <tissue evidence="1">Leaf</tissue>
    </source>
</reference>
<dbReference type="Proteomes" id="UP000639772">
    <property type="component" value="Chromosome 12"/>
</dbReference>
<proteinExistence type="predicted"/>
<accession>A0A835PVG7</accession>
<dbReference type="Gene3D" id="1.25.10.10">
    <property type="entry name" value="Leucine-rich Repeat Variant"/>
    <property type="match status" value="2"/>
</dbReference>